<keyword evidence="4 7" id="KW-0067">ATP-binding</keyword>
<feature type="compositionally biased region" description="Gly residues" evidence="5">
    <location>
        <begin position="341"/>
        <end position="351"/>
    </location>
</feature>
<dbReference type="PROSITE" id="PS50893">
    <property type="entry name" value="ABC_TRANSPORTER_2"/>
    <property type="match status" value="1"/>
</dbReference>
<sequence>MTAIETSGLTKQYGELTAVDDLDLTVDEGEVFGFLGPNGAGKSTTINMLLDFTRPTAGSATVLGYDAQAEADSISPRVGILPEGFDVYPRLSGRRHIEFAIETKDAADDPDEIVDRVGLSPEDAARPAGDYSKGMRQRLATGMALVGDPDLLIMDEPSSGLDPHGIREMQDLVRTEAERGTTVFFSSHILEHVETVCDRVGVLNEGELVAVDTIEGLREEIGGGATMTLTLAGPADEHRTVATTVEGITDVAASGRTLECSVTDSVAKAGVVTALADAGATIRDVRIEEVSLESLFTVLTNGDADEVTDGLGTKTEAGRADADVAETETTDTDVAETETADGGGIEGEVAR</sequence>
<dbReference type="KEGG" id="haly:HYG82_14515"/>
<feature type="domain" description="ABC transporter" evidence="6">
    <location>
        <begin position="4"/>
        <end position="230"/>
    </location>
</feature>
<evidence type="ECO:0000256" key="3">
    <source>
        <dbReference type="ARBA" id="ARBA00022741"/>
    </source>
</evidence>
<evidence type="ECO:0000256" key="1">
    <source>
        <dbReference type="ARBA" id="ARBA00005417"/>
    </source>
</evidence>
<dbReference type="PANTHER" id="PTHR43335">
    <property type="entry name" value="ABC TRANSPORTER, ATP-BINDING PROTEIN"/>
    <property type="match status" value="1"/>
</dbReference>
<dbReference type="PANTHER" id="PTHR43335:SF4">
    <property type="entry name" value="ABC TRANSPORTER, ATP-BINDING PROTEIN"/>
    <property type="match status" value="1"/>
</dbReference>
<dbReference type="GeneID" id="56034528"/>
<organism evidence="7 8">
    <name type="scientific">Natrinema halophilum</name>
    <dbReference type="NCBI Taxonomy" id="1699371"/>
    <lineage>
        <taxon>Archaea</taxon>
        <taxon>Methanobacteriati</taxon>
        <taxon>Methanobacteriota</taxon>
        <taxon>Stenosarchaea group</taxon>
        <taxon>Halobacteria</taxon>
        <taxon>Halobacteriales</taxon>
        <taxon>Natrialbaceae</taxon>
        <taxon>Natrinema</taxon>
    </lineage>
</organism>
<keyword evidence="8" id="KW-1185">Reference proteome</keyword>
<evidence type="ECO:0000256" key="2">
    <source>
        <dbReference type="ARBA" id="ARBA00022448"/>
    </source>
</evidence>
<dbReference type="InterPro" id="IPR027417">
    <property type="entry name" value="P-loop_NTPase"/>
</dbReference>
<gene>
    <name evidence="7" type="ORF">HYG82_14515</name>
</gene>
<reference evidence="7 8" key="1">
    <citation type="submission" date="2020-07" db="EMBL/GenBank/DDBJ databases">
        <authorList>
            <person name="Cui H."/>
        </authorList>
    </citation>
    <scope>NUCLEOTIDE SEQUENCE [LARGE SCALE GENOMIC DNA]</scope>
    <source>
        <strain evidence="7 8">YPL8</strain>
    </source>
</reference>
<feature type="compositionally biased region" description="Acidic residues" evidence="5">
    <location>
        <begin position="323"/>
        <end position="339"/>
    </location>
</feature>
<dbReference type="Proteomes" id="UP000509241">
    <property type="component" value="Chromosome"/>
</dbReference>
<comment type="similarity">
    <text evidence="1">Belongs to the ABC transporter superfamily.</text>
</comment>
<dbReference type="Pfam" id="PF00005">
    <property type="entry name" value="ABC_tran"/>
    <property type="match status" value="1"/>
</dbReference>
<feature type="region of interest" description="Disordered" evidence="5">
    <location>
        <begin position="305"/>
        <end position="351"/>
    </location>
</feature>
<dbReference type="InterPro" id="IPR003439">
    <property type="entry name" value="ABC_transporter-like_ATP-bd"/>
</dbReference>
<dbReference type="CDD" id="cd03230">
    <property type="entry name" value="ABC_DR_subfamily_A"/>
    <property type="match status" value="1"/>
</dbReference>
<accession>A0A7D5KZR9</accession>
<evidence type="ECO:0000256" key="4">
    <source>
        <dbReference type="ARBA" id="ARBA00022840"/>
    </source>
</evidence>
<evidence type="ECO:0000313" key="7">
    <source>
        <dbReference type="EMBL" id="QLG49980.1"/>
    </source>
</evidence>
<dbReference type="GO" id="GO:0005524">
    <property type="term" value="F:ATP binding"/>
    <property type="evidence" value="ECO:0007669"/>
    <property type="project" value="UniProtKB-KW"/>
</dbReference>
<dbReference type="SUPFAM" id="SSF52540">
    <property type="entry name" value="P-loop containing nucleoside triphosphate hydrolases"/>
    <property type="match status" value="1"/>
</dbReference>
<dbReference type="RefSeq" id="WP_179262047.1">
    <property type="nucleotide sequence ID" value="NZ_CP058601.1"/>
</dbReference>
<evidence type="ECO:0000313" key="8">
    <source>
        <dbReference type="Proteomes" id="UP000509241"/>
    </source>
</evidence>
<keyword evidence="2" id="KW-0813">Transport</keyword>
<dbReference type="EMBL" id="CP058601">
    <property type="protein sequence ID" value="QLG49980.1"/>
    <property type="molecule type" value="Genomic_DNA"/>
</dbReference>
<dbReference type="OrthoDB" id="87732at2157"/>
<dbReference type="Gene3D" id="3.40.50.300">
    <property type="entry name" value="P-loop containing nucleotide triphosphate hydrolases"/>
    <property type="match status" value="1"/>
</dbReference>
<proteinExistence type="inferred from homology"/>
<keyword evidence="3" id="KW-0547">Nucleotide-binding</keyword>
<evidence type="ECO:0000259" key="6">
    <source>
        <dbReference type="PROSITE" id="PS50893"/>
    </source>
</evidence>
<dbReference type="SMART" id="SM00382">
    <property type="entry name" value="AAA"/>
    <property type="match status" value="1"/>
</dbReference>
<protein>
    <submittedName>
        <fullName evidence="7">ABC transporter ATP-binding protein</fullName>
    </submittedName>
</protein>
<dbReference type="AlphaFoldDB" id="A0A7D5KZR9"/>
<dbReference type="InterPro" id="IPR003593">
    <property type="entry name" value="AAA+_ATPase"/>
</dbReference>
<evidence type="ECO:0000256" key="5">
    <source>
        <dbReference type="SAM" id="MobiDB-lite"/>
    </source>
</evidence>
<name>A0A7D5KZR9_9EURY</name>
<dbReference type="GO" id="GO:0016887">
    <property type="term" value="F:ATP hydrolysis activity"/>
    <property type="evidence" value="ECO:0007669"/>
    <property type="project" value="InterPro"/>
</dbReference>